<feature type="region of interest" description="Disordered" evidence="10">
    <location>
        <begin position="308"/>
        <end position="340"/>
    </location>
</feature>
<keyword evidence="3" id="KW-0808">Transferase</keyword>
<dbReference type="GO" id="GO:0004674">
    <property type="term" value="F:protein serine/threonine kinase activity"/>
    <property type="evidence" value="ECO:0007669"/>
    <property type="project" value="UniProtKB-KW"/>
</dbReference>
<dbReference type="OMA" id="PMRAMYM"/>
<proteinExistence type="predicted"/>
<dbReference type="PROSITE" id="PS50011">
    <property type="entry name" value="PROTEIN_KINASE_DOM"/>
    <property type="match status" value="1"/>
</dbReference>
<dbReference type="AlphaFoldDB" id="A0A078BB54"/>
<dbReference type="SUPFAM" id="SSF56112">
    <property type="entry name" value="Protein kinase-like (PK-like)"/>
    <property type="match status" value="1"/>
</dbReference>
<dbReference type="SMART" id="SM00220">
    <property type="entry name" value="S_TKc"/>
    <property type="match status" value="1"/>
</dbReference>
<feature type="binding site" evidence="9">
    <location>
        <position position="33"/>
    </location>
    <ligand>
        <name>ATP</name>
        <dbReference type="ChEBI" id="CHEBI:30616"/>
    </ligand>
</feature>
<dbReference type="InterPro" id="IPR051131">
    <property type="entry name" value="NEK_Ser/Thr_kinase_NIMA"/>
</dbReference>
<evidence type="ECO:0000256" key="2">
    <source>
        <dbReference type="ARBA" id="ARBA00022527"/>
    </source>
</evidence>
<dbReference type="Gene3D" id="3.30.200.20">
    <property type="entry name" value="Phosphorylase Kinase, domain 1"/>
    <property type="match status" value="1"/>
</dbReference>
<feature type="compositionally biased region" description="Polar residues" evidence="10">
    <location>
        <begin position="314"/>
        <end position="333"/>
    </location>
</feature>
<dbReference type="EC" id="2.7.11.1" evidence="1"/>
<dbReference type="InterPro" id="IPR017441">
    <property type="entry name" value="Protein_kinase_ATP_BS"/>
</dbReference>
<name>A0A078BB54_STYLE</name>
<evidence type="ECO:0000256" key="1">
    <source>
        <dbReference type="ARBA" id="ARBA00012513"/>
    </source>
</evidence>
<evidence type="ECO:0000256" key="8">
    <source>
        <dbReference type="ARBA" id="ARBA00048679"/>
    </source>
</evidence>
<dbReference type="GO" id="GO:0005524">
    <property type="term" value="F:ATP binding"/>
    <property type="evidence" value="ECO:0007669"/>
    <property type="project" value="UniProtKB-UniRule"/>
</dbReference>
<evidence type="ECO:0000256" key="10">
    <source>
        <dbReference type="SAM" id="MobiDB-lite"/>
    </source>
</evidence>
<keyword evidence="13" id="KW-1185">Reference proteome</keyword>
<dbReference type="PROSITE" id="PS00107">
    <property type="entry name" value="PROTEIN_KINASE_ATP"/>
    <property type="match status" value="1"/>
</dbReference>
<evidence type="ECO:0000259" key="11">
    <source>
        <dbReference type="PROSITE" id="PS50011"/>
    </source>
</evidence>
<keyword evidence="2" id="KW-0723">Serine/threonine-protein kinase</keyword>
<evidence type="ECO:0000256" key="9">
    <source>
        <dbReference type="PROSITE-ProRule" id="PRU10141"/>
    </source>
</evidence>
<dbReference type="Pfam" id="PF00069">
    <property type="entry name" value="Pkinase"/>
    <property type="match status" value="1"/>
</dbReference>
<dbReference type="PANTHER" id="PTHR44899">
    <property type="entry name" value="CAMK FAMILY PROTEIN KINASE"/>
    <property type="match status" value="1"/>
</dbReference>
<keyword evidence="4 9" id="KW-0547">Nucleotide-binding</keyword>
<dbReference type="InParanoid" id="A0A078BB54"/>
<evidence type="ECO:0000256" key="3">
    <source>
        <dbReference type="ARBA" id="ARBA00022679"/>
    </source>
</evidence>
<accession>A0A078BB54</accession>
<comment type="catalytic activity">
    <reaction evidence="7">
        <text>L-threonyl-[protein] + ATP = O-phospho-L-threonyl-[protein] + ADP + H(+)</text>
        <dbReference type="Rhea" id="RHEA:46608"/>
        <dbReference type="Rhea" id="RHEA-COMP:11060"/>
        <dbReference type="Rhea" id="RHEA-COMP:11605"/>
        <dbReference type="ChEBI" id="CHEBI:15378"/>
        <dbReference type="ChEBI" id="CHEBI:30013"/>
        <dbReference type="ChEBI" id="CHEBI:30616"/>
        <dbReference type="ChEBI" id="CHEBI:61977"/>
        <dbReference type="ChEBI" id="CHEBI:456216"/>
        <dbReference type="EC" id="2.7.11.1"/>
    </reaction>
</comment>
<dbReference type="OrthoDB" id="248923at2759"/>
<dbReference type="Gene3D" id="1.10.510.10">
    <property type="entry name" value="Transferase(Phosphotransferase) domain 1"/>
    <property type="match status" value="1"/>
</dbReference>
<feature type="domain" description="Protein kinase" evidence="11">
    <location>
        <begin position="4"/>
        <end position="275"/>
    </location>
</feature>
<evidence type="ECO:0000313" key="13">
    <source>
        <dbReference type="Proteomes" id="UP000039865"/>
    </source>
</evidence>
<comment type="catalytic activity">
    <reaction evidence="8">
        <text>L-seryl-[protein] + ATP = O-phospho-L-seryl-[protein] + ADP + H(+)</text>
        <dbReference type="Rhea" id="RHEA:17989"/>
        <dbReference type="Rhea" id="RHEA-COMP:9863"/>
        <dbReference type="Rhea" id="RHEA-COMP:11604"/>
        <dbReference type="ChEBI" id="CHEBI:15378"/>
        <dbReference type="ChEBI" id="CHEBI:29999"/>
        <dbReference type="ChEBI" id="CHEBI:30616"/>
        <dbReference type="ChEBI" id="CHEBI:83421"/>
        <dbReference type="ChEBI" id="CHEBI:456216"/>
        <dbReference type="EC" id="2.7.11.1"/>
    </reaction>
</comment>
<dbReference type="InterPro" id="IPR011009">
    <property type="entry name" value="Kinase-like_dom_sf"/>
</dbReference>
<evidence type="ECO:0000256" key="7">
    <source>
        <dbReference type="ARBA" id="ARBA00047899"/>
    </source>
</evidence>
<gene>
    <name evidence="12" type="primary">Contig15404.g16425</name>
    <name evidence="12" type="ORF">STYLEM_19945</name>
</gene>
<keyword evidence="5 12" id="KW-0418">Kinase</keyword>
<evidence type="ECO:0000256" key="6">
    <source>
        <dbReference type="ARBA" id="ARBA00022840"/>
    </source>
</evidence>
<evidence type="ECO:0000256" key="4">
    <source>
        <dbReference type="ARBA" id="ARBA00022741"/>
    </source>
</evidence>
<keyword evidence="6 9" id="KW-0067">ATP-binding</keyword>
<dbReference type="EMBL" id="CCKQ01018811">
    <property type="protein sequence ID" value="CDW90798.1"/>
    <property type="molecule type" value="Genomic_DNA"/>
</dbReference>
<sequence length="499" mass="56369">MNNFQIINKLGEGAFSTVFKARRLSDNKEYALKKVISPQGKIYFQVKMMGLSEKEKQNALNEVRILASIQNINIISYKESFYEDSTSSLCIIMEYADGGDLYNKIVQYKKKGQYIPEKEVWHLFIQIIRGLQALHELKIVHRDIKCANLFSTKDGVIKLGDLNVSKVAKRGMLQTQTGTPYYASPEVWKDKPYDSKSDIWSIGCVLYEMCALNPPFRAQDMNGLCQKICKGIYPPIPSTYSKDLVDMIKCLLQQNPSQRPSCAQILQMTGTQNHLSATLQRMESLVEECKEGLIGTIKVPRNMGQITERLPKPQYNSNPSQNPSQLKRNSSEPSRIGQPLGNLRENLQSAKPSNDHGLKGLQPIKERDEARSADPARDPGTKNTNALYYQYRMKNQPKGYNGGAGEKENLKLPSINDKSYLQNRGAAILAAGNKYKVDAVNITNNNPRVLNQIYGSNNAASKPPVYNYKYNNGYVDRSNVQSVIQPPSRQDNYYNRNIL</sequence>
<dbReference type="Proteomes" id="UP000039865">
    <property type="component" value="Unassembled WGS sequence"/>
</dbReference>
<evidence type="ECO:0000256" key="5">
    <source>
        <dbReference type="ARBA" id="ARBA00022777"/>
    </source>
</evidence>
<dbReference type="InterPro" id="IPR000719">
    <property type="entry name" value="Prot_kinase_dom"/>
</dbReference>
<protein>
    <recommendedName>
        <fullName evidence="1">non-specific serine/threonine protein kinase</fullName>
        <ecNumber evidence="1">2.7.11.1</ecNumber>
    </recommendedName>
</protein>
<organism evidence="12 13">
    <name type="scientific">Stylonychia lemnae</name>
    <name type="common">Ciliate</name>
    <dbReference type="NCBI Taxonomy" id="5949"/>
    <lineage>
        <taxon>Eukaryota</taxon>
        <taxon>Sar</taxon>
        <taxon>Alveolata</taxon>
        <taxon>Ciliophora</taxon>
        <taxon>Intramacronucleata</taxon>
        <taxon>Spirotrichea</taxon>
        <taxon>Stichotrichia</taxon>
        <taxon>Sporadotrichida</taxon>
        <taxon>Oxytrichidae</taxon>
        <taxon>Stylonychinae</taxon>
        <taxon>Stylonychia</taxon>
    </lineage>
</organism>
<evidence type="ECO:0000313" key="12">
    <source>
        <dbReference type="EMBL" id="CDW90798.1"/>
    </source>
</evidence>
<dbReference type="PANTHER" id="PTHR44899:SF6">
    <property type="entry name" value="SERINE_THREONINE PROTEIN KINASE"/>
    <property type="match status" value="1"/>
</dbReference>
<reference evidence="12 13" key="1">
    <citation type="submission" date="2014-06" db="EMBL/GenBank/DDBJ databases">
        <authorList>
            <person name="Swart Estienne"/>
        </authorList>
    </citation>
    <scope>NUCLEOTIDE SEQUENCE [LARGE SCALE GENOMIC DNA]</scope>
    <source>
        <strain evidence="12 13">130c</strain>
    </source>
</reference>